<organism evidence="2 3">
    <name type="scientific">Shimazuella alba</name>
    <dbReference type="NCBI Taxonomy" id="2690964"/>
    <lineage>
        <taxon>Bacteria</taxon>
        <taxon>Bacillati</taxon>
        <taxon>Bacillota</taxon>
        <taxon>Bacilli</taxon>
        <taxon>Bacillales</taxon>
        <taxon>Thermoactinomycetaceae</taxon>
        <taxon>Shimazuella</taxon>
    </lineage>
</organism>
<dbReference type="Proteomes" id="UP000430692">
    <property type="component" value="Unassembled WGS sequence"/>
</dbReference>
<feature type="domain" description="DUF418" evidence="1">
    <location>
        <begin position="3"/>
        <end position="56"/>
    </location>
</feature>
<dbReference type="EMBL" id="WUUL01000006">
    <property type="protein sequence ID" value="MXQ54211.1"/>
    <property type="molecule type" value="Genomic_DNA"/>
</dbReference>
<proteinExistence type="predicted"/>
<evidence type="ECO:0000259" key="1">
    <source>
        <dbReference type="Pfam" id="PF04235"/>
    </source>
</evidence>
<reference evidence="2 3" key="1">
    <citation type="submission" date="2019-12" db="EMBL/GenBank/DDBJ databases">
        <title>Whole-genome analyses of novel actinobacteria.</title>
        <authorList>
            <person name="Sahin N."/>
            <person name="Saygin H."/>
        </authorList>
    </citation>
    <scope>NUCLEOTIDE SEQUENCE [LARGE SCALE GENOMIC DNA]</scope>
    <source>
        <strain evidence="2 3">KC615</strain>
    </source>
</reference>
<evidence type="ECO:0000313" key="3">
    <source>
        <dbReference type="Proteomes" id="UP000430692"/>
    </source>
</evidence>
<comment type="caution">
    <text evidence="2">The sequence shown here is derived from an EMBL/GenBank/DDBJ whole genome shotgun (WGS) entry which is preliminary data.</text>
</comment>
<dbReference type="RefSeq" id="WP_160801565.1">
    <property type="nucleotide sequence ID" value="NZ_WUUL01000006.1"/>
</dbReference>
<protein>
    <submittedName>
        <fullName evidence="2">DUF418 domain-containing protein</fullName>
    </submittedName>
</protein>
<accession>A0A6I4VUL4</accession>
<sequence>MYSLLLAIGYMGLFAWLVEKRENFWLWKWIEKTGRVPLSCYLFQNLLCSAIFYGWG</sequence>
<evidence type="ECO:0000313" key="2">
    <source>
        <dbReference type="EMBL" id="MXQ54211.1"/>
    </source>
</evidence>
<gene>
    <name evidence="2" type="ORF">GSM42_10890</name>
</gene>
<dbReference type="Pfam" id="PF04235">
    <property type="entry name" value="DUF418"/>
    <property type="match status" value="1"/>
</dbReference>
<keyword evidence="3" id="KW-1185">Reference proteome</keyword>
<name>A0A6I4VUL4_9BACL</name>
<dbReference type="AlphaFoldDB" id="A0A6I4VUL4"/>
<dbReference type="InterPro" id="IPR007349">
    <property type="entry name" value="DUF418"/>
</dbReference>